<dbReference type="Gene3D" id="3.10.350.10">
    <property type="entry name" value="LysM domain"/>
    <property type="match status" value="1"/>
</dbReference>
<dbReference type="EMBL" id="JBEUKS010000006">
    <property type="protein sequence ID" value="MFC1440452.1"/>
    <property type="molecule type" value="Genomic_DNA"/>
</dbReference>
<dbReference type="InterPro" id="IPR036779">
    <property type="entry name" value="LysM_dom_sf"/>
</dbReference>
<evidence type="ECO:0000313" key="5">
    <source>
        <dbReference type="Proteomes" id="UP001592581"/>
    </source>
</evidence>
<dbReference type="SUPFAM" id="SSF51261">
    <property type="entry name" value="Duplicated hybrid motif"/>
    <property type="match status" value="1"/>
</dbReference>
<dbReference type="Pfam" id="PF06737">
    <property type="entry name" value="Transglycosylas"/>
    <property type="match status" value="1"/>
</dbReference>
<evidence type="ECO:0000256" key="1">
    <source>
        <dbReference type="ARBA" id="ARBA00010830"/>
    </source>
</evidence>
<dbReference type="Pfam" id="PF01476">
    <property type="entry name" value="LysM"/>
    <property type="match status" value="1"/>
</dbReference>
<dbReference type="Pfam" id="PF01551">
    <property type="entry name" value="Peptidase_M23"/>
    <property type="match status" value="1"/>
</dbReference>
<sequence length="404" mass="41019">MIPSNGRHRRPQPPNAAGVTLAKAAGATAVGAAIPVLVAAPGHAATSSVWDKVAACESGGDWQINTGNGYYGGLQFTAATWAAYGGEHYASTANRATEAEQITVAQRVLQGQGPGAWPVCSVRAGLTRSNGAAAAAEKPAPKPAVKAATKKATVKKAATNKASVKKAAVKKAAVKAPGTSGKTEEHTVRRGETLSGIAESLHISGGWQALYAVNRSVVGSDPNLILPGERLTWTGSAAAKPTAKPAAEVTVATSVVHHTTSTPKSSKAAAFVAPISAHYVISEGYGVPGAWAAGHHTGVDLAVPVGTTVHAVGAGTVVKAEWGGAYGKMVEIRHADGRYSLYAHLSRIDVHTGETVSAGTELGLSGATGNVTGPHLHFEVDTTEQYGSDINPISWLAAHGVSLG</sequence>
<evidence type="ECO:0000256" key="2">
    <source>
        <dbReference type="ARBA" id="ARBA00022801"/>
    </source>
</evidence>
<dbReference type="InterPro" id="IPR016047">
    <property type="entry name" value="M23ase_b-sheet_dom"/>
</dbReference>
<dbReference type="CDD" id="cd13925">
    <property type="entry name" value="RPF"/>
    <property type="match status" value="1"/>
</dbReference>
<protein>
    <submittedName>
        <fullName evidence="4">Transglycosylase family protein</fullName>
    </submittedName>
</protein>
<name>A0ABV6XR69_9ACTN</name>
<dbReference type="CDD" id="cd00118">
    <property type="entry name" value="LysM"/>
    <property type="match status" value="1"/>
</dbReference>
<keyword evidence="2" id="KW-0378">Hydrolase</keyword>
<dbReference type="InterPro" id="IPR023346">
    <property type="entry name" value="Lysozyme-like_dom_sf"/>
</dbReference>
<dbReference type="PANTHER" id="PTHR21666">
    <property type="entry name" value="PEPTIDASE-RELATED"/>
    <property type="match status" value="1"/>
</dbReference>
<evidence type="ECO:0000313" key="4">
    <source>
        <dbReference type="EMBL" id="MFC1440452.1"/>
    </source>
</evidence>
<dbReference type="CDD" id="cd12797">
    <property type="entry name" value="M23_peptidase"/>
    <property type="match status" value="1"/>
</dbReference>
<feature type="domain" description="LysM" evidence="3">
    <location>
        <begin position="184"/>
        <end position="233"/>
    </location>
</feature>
<keyword evidence="5" id="KW-1185">Reference proteome</keyword>
<comment type="caution">
    <text evidence="4">The sequence shown here is derived from an EMBL/GenBank/DDBJ whole genome shotgun (WGS) entry which is preliminary data.</text>
</comment>
<dbReference type="SUPFAM" id="SSF53955">
    <property type="entry name" value="Lysozyme-like"/>
    <property type="match status" value="1"/>
</dbReference>
<dbReference type="Proteomes" id="UP001592581">
    <property type="component" value="Unassembled WGS sequence"/>
</dbReference>
<dbReference type="RefSeq" id="WP_380565939.1">
    <property type="nucleotide sequence ID" value="NZ_JBEUKS010000006.1"/>
</dbReference>
<organism evidence="4 5">
    <name type="scientific">Streptacidiphilus jeojiensis</name>
    <dbReference type="NCBI Taxonomy" id="3229225"/>
    <lineage>
        <taxon>Bacteria</taxon>
        <taxon>Bacillati</taxon>
        <taxon>Actinomycetota</taxon>
        <taxon>Actinomycetes</taxon>
        <taxon>Kitasatosporales</taxon>
        <taxon>Streptomycetaceae</taxon>
        <taxon>Streptacidiphilus</taxon>
    </lineage>
</organism>
<dbReference type="InterPro" id="IPR011055">
    <property type="entry name" value="Dup_hybrid_motif"/>
</dbReference>
<accession>A0ABV6XR69</accession>
<dbReference type="SMART" id="SM00257">
    <property type="entry name" value="LysM"/>
    <property type="match status" value="1"/>
</dbReference>
<dbReference type="Gene3D" id="2.70.70.10">
    <property type="entry name" value="Glucose Permease (Domain IIA)"/>
    <property type="match status" value="1"/>
</dbReference>
<dbReference type="PANTHER" id="PTHR21666:SF270">
    <property type="entry name" value="MUREIN HYDROLASE ACTIVATOR ENVC"/>
    <property type="match status" value="1"/>
</dbReference>
<dbReference type="InterPro" id="IPR018392">
    <property type="entry name" value="LysM"/>
</dbReference>
<reference evidence="4 5" key="1">
    <citation type="submission" date="2024-06" db="EMBL/GenBank/DDBJ databases">
        <authorList>
            <person name="Lee S.D."/>
        </authorList>
    </citation>
    <scope>NUCLEOTIDE SEQUENCE [LARGE SCALE GENOMIC DNA]</scope>
    <source>
        <strain evidence="4 5">N1-10</strain>
    </source>
</reference>
<dbReference type="PROSITE" id="PS51782">
    <property type="entry name" value="LYSM"/>
    <property type="match status" value="1"/>
</dbReference>
<comment type="similarity">
    <text evidence="1">Belongs to the transglycosylase family. Rpf subfamily.</text>
</comment>
<gene>
    <name evidence="4" type="ORF">ABUW04_19535</name>
</gene>
<proteinExistence type="inferred from homology"/>
<evidence type="ECO:0000259" key="3">
    <source>
        <dbReference type="PROSITE" id="PS51782"/>
    </source>
</evidence>
<dbReference type="InterPro" id="IPR050570">
    <property type="entry name" value="Cell_wall_metabolism_enzyme"/>
</dbReference>
<dbReference type="InterPro" id="IPR010618">
    <property type="entry name" value="RPF"/>
</dbReference>
<dbReference type="Gene3D" id="1.10.530.10">
    <property type="match status" value="1"/>
</dbReference>